<dbReference type="EMBL" id="GBRH01227911">
    <property type="protein sequence ID" value="JAD69984.1"/>
    <property type="molecule type" value="Transcribed_RNA"/>
</dbReference>
<evidence type="ECO:0000313" key="2">
    <source>
        <dbReference type="EMBL" id="JAD69984.1"/>
    </source>
</evidence>
<reference evidence="2" key="1">
    <citation type="submission" date="2014-09" db="EMBL/GenBank/DDBJ databases">
        <authorList>
            <person name="Magalhaes I.L.F."/>
            <person name="Oliveira U."/>
            <person name="Santos F.R."/>
            <person name="Vidigal T.H.D.A."/>
            <person name="Brescovit A.D."/>
            <person name="Santos A.J."/>
        </authorList>
    </citation>
    <scope>NUCLEOTIDE SEQUENCE</scope>
    <source>
        <tissue evidence="2">Shoot tissue taken approximately 20 cm above the soil surface</tissue>
    </source>
</reference>
<reference evidence="2" key="2">
    <citation type="journal article" date="2015" name="Data Brief">
        <title>Shoot transcriptome of the giant reed, Arundo donax.</title>
        <authorList>
            <person name="Barrero R.A."/>
            <person name="Guerrero F.D."/>
            <person name="Moolhuijzen P."/>
            <person name="Goolsby J.A."/>
            <person name="Tidwell J."/>
            <person name="Bellgard S.E."/>
            <person name="Bellgard M.I."/>
        </authorList>
    </citation>
    <scope>NUCLEOTIDE SEQUENCE</scope>
    <source>
        <tissue evidence="2">Shoot tissue taken approximately 20 cm above the soil surface</tissue>
    </source>
</reference>
<protein>
    <submittedName>
        <fullName evidence="2">Uncharacterized protein</fullName>
    </submittedName>
</protein>
<organism evidence="2">
    <name type="scientific">Arundo donax</name>
    <name type="common">Giant reed</name>
    <name type="synonym">Donax arundinaceus</name>
    <dbReference type="NCBI Taxonomy" id="35708"/>
    <lineage>
        <taxon>Eukaryota</taxon>
        <taxon>Viridiplantae</taxon>
        <taxon>Streptophyta</taxon>
        <taxon>Embryophyta</taxon>
        <taxon>Tracheophyta</taxon>
        <taxon>Spermatophyta</taxon>
        <taxon>Magnoliopsida</taxon>
        <taxon>Liliopsida</taxon>
        <taxon>Poales</taxon>
        <taxon>Poaceae</taxon>
        <taxon>PACMAD clade</taxon>
        <taxon>Arundinoideae</taxon>
        <taxon>Arundineae</taxon>
        <taxon>Arundo</taxon>
    </lineage>
</organism>
<keyword evidence="1" id="KW-0812">Transmembrane</keyword>
<proteinExistence type="predicted"/>
<feature type="transmembrane region" description="Helical" evidence="1">
    <location>
        <begin position="49"/>
        <end position="70"/>
    </location>
</feature>
<keyword evidence="1" id="KW-0472">Membrane</keyword>
<keyword evidence="1" id="KW-1133">Transmembrane helix</keyword>
<evidence type="ECO:0000256" key="1">
    <source>
        <dbReference type="SAM" id="Phobius"/>
    </source>
</evidence>
<feature type="transmembrane region" description="Helical" evidence="1">
    <location>
        <begin position="12"/>
        <end position="28"/>
    </location>
</feature>
<accession>A0A0A9C0Z5</accession>
<dbReference type="AlphaFoldDB" id="A0A0A9C0Z5"/>
<name>A0A0A9C0Z5_ARUDO</name>
<sequence length="71" mass="8401">MVDGDVPCQGSFWLLVLYFLSCLVPICAEIHMYQQFGIVQISFDCWHDLNCCSSFMFQLYLLHLFFLFFIC</sequence>